<feature type="compositionally biased region" description="Low complexity" evidence="1">
    <location>
        <begin position="189"/>
        <end position="202"/>
    </location>
</feature>
<name>V5NXE9_9ALPH</name>
<dbReference type="Proteomes" id="UP000325782">
    <property type="component" value="Segment"/>
</dbReference>
<protein>
    <submittedName>
        <fullName evidence="2">Uncharacterized protein</fullName>
    </submittedName>
</protein>
<gene>
    <name evidence="2" type="primary">HP22</name>
</gene>
<evidence type="ECO:0000256" key="1">
    <source>
        <dbReference type="SAM" id="MobiDB-lite"/>
    </source>
</evidence>
<dbReference type="EMBL" id="HQ878327">
    <property type="protein sequence ID" value="AHA93354.1"/>
    <property type="molecule type" value="Genomic_DNA"/>
</dbReference>
<dbReference type="GeneID" id="80532702"/>
<sequence length="229" mass="25419">MIIFVQHVNPAEHKILAGVLLATLRQPQVGKQLVVFSQVTGDQIFLICVVGKRKDDYRPGPTQAPARVRPVGDIHRIPQFHVGGVDLETFADRHQIPHFFGRDPFSHNRAHHGRGFDVQQQLPYRYVAVLKLAPGVDQAAEDRVNVLPENVVGELHLSKGGVSGRIHYPQRALECLASDPRANRRRSRSGSGSRVVDGGVNVQGRQSLIRDHEAARSQKVLYGPVARVR</sequence>
<dbReference type="KEGG" id="vg:80532702"/>
<accession>V5NXE9</accession>
<evidence type="ECO:0000313" key="3">
    <source>
        <dbReference type="Proteomes" id="UP000325782"/>
    </source>
</evidence>
<reference evidence="2 3" key="1">
    <citation type="journal article" date="2012" name="PLoS ONE">
        <title>The genome of Chelonid herpesvirus 5 harbors atypical genes.</title>
        <authorList>
            <person name="Ackermann M."/>
            <person name="Koriabine M."/>
            <person name="Hartmann-Fritsch F."/>
            <person name="de Jong P.J."/>
            <person name="Lewis T.D."/>
            <person name="Schetle N."/>
            <person name="Work T.M."/>
            <person name="Dagenais J."/>
            <person name="Balazs G.H."/>
            <person name="Leong J.A."/>
        </authorList>
    </citation>
    <scope>NUCLEOTIDE SEQUENCE [LARGE SCALE GENOMIC DNA]</scope>
</reference>
<dbReference type="RefSeq" id="YP_010795541.1">
    <property type="nucleotide sequence ID" value="NC_075701.1"/>
</dbReference>
<organism evidence="2 3">
    <name type="scientific">Chelonid alphaherpesvirus 5</name>
    <dbReference type="NCBI Taxonomy" id="702736"/>
    <lineage>
        <taxon>Viruses</taxon>
        <taxon>Duplodnaviria</taxon>
        <taxon>Heunggongvirae</taxon>
        <taxon>Peploviricota</taxon>
        <taxon>Herviviricetes</taxon>
        <taxon>Herpesvirales</taxon>
        <taxon>Orthoherpesviridae</taxon>
        <taxon>Alphaherpesvirinae</taxon>
        <taxon>Scutavirus</taxon>
        <taxon>Scutavirus chelonidalpha5</taxon>
    </lineage>
</organism>
<evidence type="ECO:0000313" key="2">
    <source>
        <dbReference type="EMBL" id="AHA93354.1"/>
    </source>
</evidence>
<keyword evidence="3" id="KW-1185">Reference proteome</keyword>
<proteinExistence type="predicted"/>
<feature type="region of interest" description="Disordered" evidence="1">
    <location>
        <begin position="179"/>
        <end position="202"/>
    </location>
</feature>